<organism evidence="4 5">
    <name type="scientific">Nesterenkonia salmonea</name>
    <dbReference type="NCBI Taxonomy" id="1804987"/>
    <lineage>
        <taxon>Bacteria</taxon>
        <taxon>Bacillati</taxon>
        <taxon>Actinomycetota</taxon>
        <taxon>Actinomycetes</taxon>
        <taxon>Micrococcales</taxon>
        <taxon>Micrococcaceae</taxon>
        <taxon>Nesterenkonia</taxon>
    </lineage>
</organism>
<dbReference type="PROSITE" id="PS51123">
    <property type="entry name" value="OMPA_2"/>
    <property type="match status" value="1"/>
</dbReference>
<reference evidence="4 5" key="1">
    <citation type="submission" date="2019-05" db="EMBL/GenBank/DDBJ databases">
        <title>Nesterenkonia sp. GY074 isolated from the Southern Atlantic Ocean.</title>
        <authorList>
            <person name="Zhang G."/>
        </authorList>
    </citation>
    <scope>NUCLEOTIDE SEQUENCE [LARGE SCALE GENOMIC DNA]</scope>
    <source>
        <strain evidence="4 5">GY074</strain>
    </source>
</reference>
<accession>A0A5R9BDD1</accession>
<dbReference type="InterPro" id="IPR050330">
    <property type="entry name" value="Bact_OuterMem_StrucFunc"/>
</dbReference>
<dbReference type="Pfam" id="PF00691">
    <property type="entry name" value="OmpA"/>
    <property type="match status" value="1"/>
</dbReference>
<dbReference type="InterPro" id="IPR006665">
    <property type="entry name" value="OmpA-like"/>
</dbReference>
<evidence type="ECO:0000313" key="5">
    <source>
        <dbReference type="Proteomes" id="UP000310458"/>
    </source>
</evidence>
<evidence type="ECO:0000259" key="3">
    <source>
        <dbReference type="PROSITE" id="PS51123"/>
    </source>
</evidence>
<dbReference type="CDD" id="cd07185">
    <property type="entry name" value="OmpA_C-like"/>
    <property type="match status" value="1"/>
</dbReference>
<proteinExistence type="predicted"/>
<dbReference type="SUPFAM" id="SSF103088">
    <property type="entry name" value="OmpA-like"/>
    <property type="match status" value="1"/>
</dbReference>
<dbReference type="OrthoDB" id="5166631at2"/>
<dbReference type="Gene3D" id="3.30.1330.60">
    <property type="entry name" value="OmpA-like domain"/>
    <property type="match status" value="1"/>
</dbReference>
<dbReference type="PANTHER" id="PTHR30329">
    <property type="entry name" value="STATOR ELEMENT OF FLAGELLAR MOTOR COMPLEX"/>
    <property type="match status" value="1"/>
</dbReference>
<evidence type="ECO:0000256" key="1">
    <source>
        <dbReference type="PROSITE-ProRule" id="PRU00473"/>
    </source>
</evidence>
<name>A0A5R9BDD1_9MICC</name>
<dbReference type="InterPro" id="IPR036737">
    <property type="entry name" value="OmpA-like_sf"/>
</dbReference>
<keyword evidence="1" id="KW-0472">Membrane</keyword>
<dbReference type="GO" id="GO:0016020">
    <property type="term" value="C:membrane"/>
    <property type="evidence" value="ECO:0007669"/>
    <property type="project" value="UniProtKB-UniRule"/>
</dbReference>
<feature type="domain" description="OmpA-like" evidence="3">
    <location>
        <begin position="96"/>
        <end position="215"/>
    </location>
</feature>
<sequence length="215" mass="23283">MWKSTGARLNPLRPRGGRMSSTAAIRTIAGVALTASFMFALSPALADVDQEVQEKPEPPSDVTSGMLAESVTRFNPVITPFTTEGTVEELGGGEAEEEDVLVLEADLLFRSNEWELPANAIQPIAELAEVVPEGASVDVHGHTDSLPVDETQFDFDNRELSENRAQAVADALAEERPDLTLNVEGFGDEQPAVREDPDDSSTFAANRRVELRYGD</sequence>
<dbReference type="PANTHER" id="PTHR30329:SF21">
    <property type="entry name" value="LIPOPROTEIN YIAD-RELATED"/>
    <property type="match status" value="1"/>
</dbReference>
<evidence type="ECO:0000256" key="2">
    <source>
        <dbReference type="SAM" id="MobiDB-lite"/>
    </source>
</evidence>
<gene>
    <name evidence="4" type="ORF">FEF26_07185</name>
</gene>
<evidence type="ECO:0000313" key="4">
    <source>
        <dbReference type="EMBL" id="TLP97551.1"/>
    </source>
</evidence>
<keyword evidence="5" id="KW-1185">Reference proteome</keyword>
<protein>
    <submittedName>
        <fullName evidence="4">OmpA family protein</fullName>
    </submittedName>
</protein>
<feature type="region of interest" description="Disordered" evidence="2">
    <location>
        <begin position="184"/>
        <end position="215"/>
    </location>
</feature>
<dbReference type="AlphaFoldDB" id="A0A5R9BDD1"/>
<dbReference type="EMBL" id="VAVZ01000016">
    <property type="protein sequence ID" value="TLP97551.1"/>
    <property type="molecule type" value="Genomic_DNA"/>
</dbReference>
<comment type="caution">
    <text evidence="4">The sequence shown here is derived from an EMBL/GenBank/DDBJ whole genome shotgun (WGS) entry which is preliminary data.</text>
</comment>
<dbReference type="Proteomes" id="UP000310458">
    <property type="component" value="Unassembled WGS sequence"/>
</dbReference>